<keyword evidence="2" id="KW-0677">Repeat</keyword>
<dbReference type="OrthoDB" id="7489662at2759"/>
<dbReference type="GO" id="GO:0008270">
    <property type="term" value="F:zinc ion binding"/>
    <property type="evidence" value="ECO:0007669"/>
    <property type="project" value="UniProtKB-KW"/>
</dbReference>
<feature type="domain" description="C2H2-type" evidence="6">
    <location>
        <begin position="286"/>
        <end position="313"/>
    </location>
</feature>
<dbReference type="GO" id="GO:0000977">
    <property type="term" value="F:RNA polymerase II transcription regulatory region sequence-specific DNA binding"/>
    <property type="evidence" value="ECO:0007669"/>
    <property type="project" value="TreeGrafter"/>
</dbReference>
<keyword evidence="4" id="KW-0862">Zinc</keyword>
<evidence type="ECO:0000256" key="3">
    <source>
        <dbReference type="ARBA" id="ARBA00022771"/>
    </source>
</evidence>
<proteinExistence type="predicted"/>
<dbReference type="PANTHER" id="PTHR24409">
    <property type="entry name" value="ZINC FINGER PROTEIN 142"/>
    <property type="match status" value="1"/>
</dbReference>
<keyword evidence="3 5" id="KW-0863">Zinc-finger</keyword>
<evidence type="ECO:0000259" key="6">
    <source>
        <dbReference type="PROSITE" id="PS50157"/>
    </source>
</evidence>
<dbReference type="GO" id="GO:0005634">
    <property type="term" value="C:nucleus"/>
    <property type="evidence" value="ECO:0007669"/>
    <property type="project" value="TreeGrafter"/>
</dbReference>
<evidence type="ECO:0000313" key="7">
    <source>
        <dbReference type="EMBL" id="JAT84149.1"/>
    </source>
</evidence>
<reference evidence="7" key="1">
    <citation type="submission" date="2015-09" db="EMBL/GenBank/DDBJ databases">
        <title>De novo assembly of Pectinophora gossypiella (Pink Bollworm) gut transcriptome.</title>
        <authorList>
            <person name="Tassone E.E."/>
        </authorList>
    </citation>
    <scope>NUCLEOTIDE SEQUENCE</scope>
</reference>
<dbReference type="SUPFAM" id="SSF57667">
    <property type="entry name" value="beta-beta-alpha zinc fingers"/>
    <property type="match status" value="1"/>
</dbReference>
<dbReference type="InterPro" id="IPR013087">
    <property type="entry name" value="Znf_C2H2_type"/>
</dbReference>
<evidence type="ECO:0000256" key="2">
    <source>
        <dbReference type="ARBA" id="ARBA00022737"/>
    </source>
</evidence>
<evidence type="ECO:0000256" key="5">
    <source>
        <dbReference type="PROSITE-ProRule" id="PRU00042"/>
    </source>
</evidence>
<dbReference type="EMBL" id="GDQN01006905">
    <property type="protein sequence ID" value="JAT84149.1"/>
    <property type="molecule type" value="Transcribed_RNA"/>
</dbReference>
<dbReference type="PROSITE" id="PS50157">
    <property type="entry name" value="ZINC_FINGER_C2H2_2"/>
    <property type="match status" value="1"/>
</dbReference>
<dbReference type="Gene3D" id="3.30.160.60">
    <property type="entry name" value="Classic Zinc Finger"/>
    <property type="match status" value="1"/>
</dbReference>
<protein>
    <recommendedName>
        <fullName evidence="6">C2H2-type domain-containing protein</fullName>
    </recommendedName>
</protein>
<accession>A0A1E1WB35</accession>
<dbReference type="PROSITE" id="PS00028">
    <property type="entry name" value="ZINC_FINGER_C2H2_1"/>
    <property type="match status" value="2"/>
</dbReference>
<sequence>MGRRKRTYSSSSSCSDDIPLLRLKGPDLTAALYMYRQENCQLCDKICHNKYEYLVHNANHIIIPLFRGSIPHCLPCKKYFTTVETLQLHNDKHHKIVPDILESIINNKPVVKCDSSVNDLIRINNEQKLNDIISKEVVVRCDDNLSELLRATYKRDYQGDEEPMECDSTVNEPYVDGKVESATSTVEDMVYEIEDSDEDTKVTSNIKSRLVFEDDNYDVEDDIIQLPQIGSYMGINNYNLVQGLPDDSDNNGNKDGETNKQCMILGTKVVYTPSVHYDNLTVPGKHKCMRCSKSFENRFELIQHEKTHLKFRLRHPMLCTYCDKYIAGNHYSLRDHINRKHDEVSGRRLPRIENCKKCGLKYYSIFKHMMNYHRIYVCPLCEHRFEDKSERDAHVPACKGPDDSARHKVEYSTEVVKVIKICELCSLFCKTSHNSKYVHLGEFSKEGERVTCERCEKKFFEVKLMKMITKLKEQRQEKKKLVNTNANRLKNIQQRLKMLSKLNKW</sequence>
<evidence type="ECO:0000256" key="1">
    <source>
        <dbReference type="ARBA" id="ARBA00022723"/>
    </source>
</evidence>
<dbReference type="InterPro" id="IPR036236">
    <property type="entry name" value="Znf_C2H2_sf"/>
</dbReference>
<dbReference type="AlphaFoldDB" id="A0A1E1WB35"/>
<gene>
    <name evidence="7" type="ORF">g.8550</name>
</gene>
<evidence type="ECO:0000256" key="4">
    <source>
        <dbReference type="ARBA" id="ARBA00022833"/>
    </source>
</evidence>
<dbReference type="GO" id="GO:0000981">
    <property type="term" value="F:DNA-binding transcription factor activity, RNA polymerase II-specific"/>
    <property type="evidence" value="ECO:0007669"/>
    <property type="project" value="TreeGrafter"/>
</dbReference>
<dbReference type="SMART" id="SM00355">
    <property type="entry name" value="ZnF_C2H2"/>
    <property type="match status" value="6"/>
</dbReference>
<dbReference type="PANTHER" id="PTHR24409:SF295">
    <property type="entry name" value="AZ2-RELATED"/>
    <property type="match status" value="1"/>
</dbReference>
<keyword evidence="1" id="KW-0479">Metal-binding</keyword>
<name>A0A1E1WB35_PECGO</name>
<organism evidence="7">
    <name type="scientific">Pectinophora gossypiella</name>
    <name type="common">Cotton pink bollworm</name>
    <name type="synonym">Depressaria gossypiella</name>
    <dbReference type="NCBI Taxonomy" id="13191"/>
    <lineage>
        <taxon>Eukaryota</taxon>
        <taxon>Metazoa</taxon>
        <taxon>Ecdysozoa</taxon>
        <taxon>Arthropoda</taxon>
        <taxon>Hexapoda</taxon>
        <taxon>Insecta</taxon>
        <taxon>Pterygota</taxon>
        <taxon>Neoptera</taxon>
        <taxon>Endopterygota</taxon>
        <taxon>Lepidoptera</taxon>
        <taxon>Glossata</taxon>
        <taxon>Ditrysia</taxon>
        <taxon>Gelechioidea</taxon>
        <taxon>Gelechiidae</taxon>
        <taxon>Apatetrinae</taxon>
        <taxon>Pectinophora</taxon>
    </lineage>
</organism>